<dbReference type="EMBL" id="JANJYI010000004">
    <property type="protein sequence ID" value="KAK2654159.1"/>
    <property type="molecule type" value="Genomic_DNA"/>
</dbReference>
<feature type="region of interest" description="Disordered" evidence="1">
    <location>
        <begin position="75"/>
        <end position="95"/>
    </location>
</feature>
<evidence type="ECO:0000313" key="2">
    <source>
        <dbReference type="EMBL" id="KAK2654159.1"/>
    </source>
</evidence>
<evidence type="ECO:0000313" key="3">
    <source>
        <dbReference type="Proteomes" id="UP001280121"/>
    </source>
</evidence>
<protein>
    <submittedName>
        <fullName evidence="2">Uncharacterized protein</fullName>
    </submittedName>
</protein>
<reference evidence="2" key="1">
    <citation type="journal article" date="2023" name="Plant J.">
        <title>Genome sequences and population genomics provide insights into the demographic history, inbreeding, and mutation load of two 'living fossil' tree species of Dipteronia.</title>
        <authorList>
            <person name="Feng Y."/>
            <person name="Comes H.P."/>
            <person name="Chen J."/>
            <person name="Zhu S."/>
            <person name="Lu R."/>
            <person name="Zhang X."/>
            <person name="Li P."/>
            <person name="Qiu J."/>
            <person name="Olsen K.M."/>
            <person name="Qiu Y."/>
        </authorList>
    </citation>
    <scope>NUCLEOTIDE SEQUENCE</scope>
    <source>
        <strain evidence="2">KIB01</strain>
    </source>
</reference>
<accession>A0AAE0CK68</accession>
<organism evidence="2 3">
    <name type="scientific">Dipteronia dyeriana</name>
    <dbReference type="NCBI Taxonomy" id="168575"/>
    <lineage>
        <taxon>Eukaryota</taxon>
        <taxon>Viridiplantae</taxon>
        <taxon>Streptophyta</taxon>
        <taxon>Embryophyta</taxon>
        <taxon>Tracheophyta</taxon>
        <taxon>Spermatophyta</taxon>
        <taxon>Magnoliopsida</taxon>
        <taxon>eudicotyledons</taxon>
        <taxon>Gunneridae</taxon>
        <taxon>Pentapetalae</taxon>
        <taxon>rosids</taxon>
        <taxon>malvids</taxon>
        <taxon>Sapindales</taxon>
        <taxon>Sapindaceae</taxon>
        <taxon>Hippocastanoideae</taxon>
        <taxon>Acereae</taxon>
        <taxon>Dipteronia</taxon>
    </lineage>
</organism>
<dbReference type="Proteomes" id="UP001280121">
    <property type="component" value="Unassembled WGS sequence"/>
</dbReference>
<proteinExistence type="predicted"/>
<dbReference type="AlphaFoldDB" id="A0AAE0CK68"/>
<evidence type="ECO:0000256" key="1">
    <source>
        <dbReference type="SAM" id="MobiDB-lite"/>
    </source>
</evidence>
<keyword evidence="3" id="KW-1185">Reference proteome</keyword>
<sequence>MFSLNSGCIHKCNLHSFRYASLRWKSWVACVIYVTWRRYCQKNLEEQKHEDEKWVKNASVATPYAANELRRHNLKARMRTKLPQKPADPDFTDEE</sequence>
<name>A0AAE0CK68_9ROSI</name>
<comment type="caution">
    <text evidence="2">The sequence shown here is derived from an EMBL/GenBank/DDBJ whole genome shotgun (WGS) entry which is preliminary data.</text>
</comment>
<gene>
    <name evidence="2" type="ORF">Ddye_014015</name>
</gene>